<name>A0AAV0P389_9ROSI</name>
<dbReference type="Proteomes" id="UP001154282">
    <property type="component" value="Unassembled WGS sequence"/>
</dbReference>
<protein>
    <submittedName>
        <fullName evidence="2">Uncharacterized protein</fullName>
    </submittedName>
</protein>
<feature type="compositionally biased region" description="Basic and acidic residues" evidence="1">
    <location>
        <begin position="1"/>
        <end position="34"/>
    </location>
</feature>
<dbReference type="AlphaFoldDB" id="A0AAV0P389"/>
<organism evidence="2 3">
    <name type="scientific">Linum tenue</name>
    <dbReference type="NCBI Taxonomy" id="586396"/>
    <lineage>
        <taxon>Eukaryota</taxon>
        <taxon>Viridiplantae</taxon>
        <taxon>Streptophyta</taxon>
        <taxon>Embryophyta</taxon>
        <taxon>Tracheophyta</taxon>
        <taxon>Spermatophyta</taxon>
        <taxon>Magnoliopsida</taxon>
        <taxon>eudicotyledons</taxon>
        <taxon>Gunneridae</taxon>
        <taxon>Pentapetalae</taxon>
        <taxon>rosids</taxon>
        <taxon>fabids</taxon>
        <taxon>Malpighiales</taxon>
        <taxon>Linaceae</taxon>
        <taxon>Linum</taxon>
    </lineage>
</organism>
<evidence type="ECO:0000313" key="2">
    <source>
        <dbReference type="EMBL" id="CAI0465090.1"/>
    </source>
</evidence>
<proteinExistence type="predicted"/>
<feature type="region of interest" description="Disordered" evidence="1">
    <location>
        <begin position="1"/>
        <end position="35"/>
    </location>
</feature>
<evidence type="ECO:0000256" key="1">
    <source>
        <dbReference type="SAM" id="MobiDB-lite"/>
    </source>
</evidence>
<evidence type="ECO:0000313" key="3">
    <source>
        <dbReference type="Proteomes" id="UP001154282"/>
    </source>
</evidence>
<reference evidence="2" key="1">
    <citation type="submission" date="2022-08" db="EMBL/GenBank/DDBJ databases">
        <authorList>
            <person name="Gutierrez-Valencia J."/>
        </authorList>
    </citation>
    <scope>NUCLEOTIDE SEQUENCE</scope>
</reference>
<comment type="caution">
    <text evidence="2">The sequence shown here is derived from an EMBL/GenBank/DDBJ whole genome shotgun (WGS) entry which is preliminary data.</text>
</comment>
<sequence>MDTKQESAVETKVETVDHRSTAGEEGQAGKEKVGVVHLRKKDSGERPGVLASATAAVSNTFKSAKEAIMGKGKQQQPGTTDTPQ</sequence>
<keyword evidence="3" id="KW-1185">Reference proteome</keyword>
<gene>
    <name evidence="2" type="ORF">LITE_LOCUS36449</name>
</gene>
<dbReference type="EMBL" id="CAMGYJ010000008">
    <property type="protein sequence ID" value="CAI0465090.1"/>
    <property type="molecule type" value="Genomic_DNA"/>
</dbReference>
<accession>A0AAV0P389</accession>